<comment type="similarity">
    <text evidence="1">Belongs to the FAM89 family.</text>
</comment>
<comment type="caution">
    <text evidence="3">The sequence shown here is derived from an EMBL/GenBank/DDBJ whole genome shotgun (WGS) entry which is preliminary data.</text>
</comment>
<proteinExistence type="inferred from homology"/>
<dbReference type="PANTHER" id="PTHR46949">
    <property type="entry name" value="LEUCINE REPEAT ADAPTER PROTEIN 25"/>
    <property type="match status" value="1"/>
</dbReference>
<evidence type="ECO:0000256" key="1">
    <source>
        <dbReference type="ARBA" id="ARBA00038125"/>
    </source>
</evidence>
<dbReference type="Proteomes" id="UP000770661">
    <property type="component" value="Unassembled WGS sequence"/>
</dbReference>
<reference evidence="3" key="1">
    <citation type="submission" date="2020-07" db="EMBL/GenBank/DDBJ databases">
        <title>The High-quality genome of the commercially important snow crab, Chionoecetes opilio.</title>
        <authorList>
            <person name="Jeong J.-H."/>
            <person name="Ryu S."/>
        </authorList>
    </citation>
    <scope>NUCLEOTIDE SEQUENCE</scope>
    <source>
        <strain evidence="3">MADBK_172401_WGS</strain>
        <tissue evidence="3">Digestive gland</tissue>
    </source>
</reference>
<evidence type="ECO:0000313" key="4">
    <source>
        <dbReference type="Proteomes" id="UP000770661"/>
    </source>
</evidence>
<dbReference type="OrthoDB" id="1681166at2759"/>
<sequence>MGKHLAWQAEQLLRLQLLTLNVATFDLPTLLAAAGLPPVLRSQLLTLNVATFDLPTLLAAAGIHPSRQHAVGLRQLDMSLLCQLWSLNESIQEFKHLVTERSATGMDWGGGDTSAEDTDDYYGIPVRRPNPYLHPVPEQYPQLSPSSSESSLEYGNI</sequence>
<keyword evidence="4" id="KW-1185">Reference proteome</keyword>
<dbReference type="EMBL" id="JACEEZ010025746">
    <property type="protein sequence ID" value="KAG0697888.1"/>
    <property type="molecule type" value="Genomic_DNA"/>
</dbReference>
<evidence type="ECO:0000256" key="2">
    <source>
        <dbReference type="SAM" id="MobiDB-lite"/>
    </source>
</evidence>
<dbReference type="PANTHER" id="PTHR46949:SF1">
    <property type="entry name" value="AT07979P2"/>
    <property type="match status" value="1"/>
</dbReference>
<accession>A0A8J8WLA2</accession>
<feature type="region of interest" description="Disordered" evidence="2">
    <location>
        <begin position="133"/>
        <end position="157"/>
    </location>
</feature>
<feature type="compositionally biased region" description="Low complexity" evidence="2">
    <location>
        <begin position="137"/>
        <end position="157"/>
    </location>
</feature>
<protein>
    <submittedName>
        <fullName evidence="3">Leucine repeat adapter protein 25</fullName>
    </submittedName>
</protein>
<evidence type="ECO:0000313" key="3">
    <source>
        <dbReference type="EMBL" id="KAG0697888.1"/>
    </source>
</evidence>
<gene>
    <name evidence="3" type="primary">Fam89b</name>
    <name evidence="3" type="ORF">GWK47_026185</name>
</gene>
<organism evidence="3 4">
    <name type="scientific">Chionoecetes opilio</name>
    <name type="common">Atlantic snow crab</name>
    <name type="synonym">Cancer opilio</name>
    <dbReference type="NCBI Taxonomy" id="41210"/>
    <lineage>
        <taxon>Eukaryota</taxon>
        <taxon>Metazoa</taxon>
        <taxon>Ecdysozoa</taxon>
        <taxon>Arthropoda</taxon>
        <taxon>Crustacea</taxon>
        <taxon>Multicrustacea</taxon>
        <taxon>Malacostraca</taxon>
        <taxon>Eumalacostraca</taxon>
        <taxon>Eucarida</taxon>
        <taxon>Decapoda</taxon>
        <taxon>Pleocyemata</taxon>
        <taxon>Brachyura</taxon>
        <taxon>Eubrachyura</taxon>
        <taxon>Majoidea</taxon>
        <taxon>Majidae</taxon>
        <taxon>Chionoecetes</taxon>
    </lineage>
</organism>
<dbReference type="AlphaFoldDB" id="A0A8J8WLA2"/>
<name>A0A8J8WLA2_CHIOP</name>